<organism evidence="2 3">
    <name type="scientific">Enterocloster clostridioformis</name>
    <dbReference type="NCBI Taxonomy" id="1531"/>
    <lineage>
        <taxon>Bacteria</taxon>
        <taxon>Bacillati</taxon>
        <taxon>Bacillota</taxon>
        <taxon>Clostridia</taxon>
        <taxon>Lachnospirales</taxon>
        <taxon>Lachnospiraceae</taxon>
        <taxon>Enterocloster</taxon>
    </lineage>
</organism>
<sequence length="135" mass="15517">MGSSKKKNATTRFLKYSFIGLLFFSIVIFSMLGIYMNQKSKKTIYEVGEIYMSGMNEQMAKHFENVVELRFEQVHGIVSVVSGEGSETEDLYEELVYRAQVRAFDYLALCSAKGDFETLMEIPCSRLIHCLLLKR</sequence>
<gene>
    <name evidence="2" type="ORF">ERS852480_00206</name>
</gene>
<dbReference type="AlphaFoldDB" id="A0A174B6J1"/>
<feature type="transmembrane region" description="Helical" evidence="1">
    <location>
        <begin position="13"/>
        <end position="35"/>
    </location>
</feature>
<dbReference type="Proteomes" id="UP000095512">
    <property type="component" value="Unassembled WGS sequence"/>
</dbReference>
<accession>A0A174B6J1</accession>
<protein>
    <submittedName>
        <fullName evidence="2">Uncharacterized protein</fullName>
    </submittedName>
</protein>
<proteinExistence type="predicted"/>
<name>A0A174B6J1_9FIRM</name>
<keyword evidence="1" id="KW-1133">Transmembrane helix</keyword>
<evidence type="ECO:0000256" key="1">
    <source>
        <dbReference type="SAM" id="Phobius"/>
    </source>
</evidence>
<reference evidence="2 3" key="1">
    <citation type="submission" date="2015-09" db="EMBL/GenBank/DDBJ databases">
        <authorList>
            <consortium name="Pathogen Informatics"/>
        </authorList>
    </citation>
    <scope>NUCLEOTIDE SEQUENCE [LARGE SCALE GENOMIC DNA]</scope>
    <source>
        <strain evidence="2 3">2789STDY5834865</strain>
    </source>
</reference>
<dbReference type="EMBL" id="CZAB01000001">
    <property type="protein sequence ID" value="CUN95380.1"/>
    <property type="molecule type" value="Genomic_DNA"/>
</dbReference>
<evidence type="ECO:0000313" key="2">
    <source>
        <dbReference type="EMBL" id="CUN95380.1"/>
    </source>
</evidence>
<evidence type="ECO:0000313" key="3">
    <source>
        <dbReference type="Proteomes" id="UP000095512"/>
    </source>
</evidence>
<keyword evidence="1" id="KW-0812">Transmembrane</keyword>
<keyword evidence="1" id="KW-0472">Membrane</keyword>